<dbReference type="KEGG" id="ovi:T265_02995"/>
<dbReference type="STRING" id="6198.A0A074ZU86"/>
<dbReference type="EMBL" id="KL596658">
    <property type="protein sequence ID" value="KER30646.1"/>
    <property type="molecule type" value="Genomic_DNA"/>
</dbReference>
<accession>A0A074ZU86</accession>
<name>A0A074ZU86_OPIVI</name>
<evidence type="ECO:0000313" key="1">
    <source>
        <dbReference type="EMBL" id="KER30646.1"/>
    </source>
</evidence>
<dbReference type="GeneID" id="20317183"/>
<dbReference type="Proteomes" id="UP000054324">
    <property type="component" value="Unassembled WGS sequence"/>
</dbReference>
<dbReference type="OrthoDB" id="416786at2759"/>
<dbReference type="RefSeq" id="XP_009165638.1">
    <property type="nucleotide sequence ID" value="XM_009167374.1"/>
</dbReference>
<organism evidence="1 2">
    <name type="scientific">Opisthorchis viverrini</name>
    <name type="common">Southeast Asian liver fluke</name>
    <dbReference type="NCBI Taxonomy" id="6198"/>
    <lineage>
        <taxon>Eukaryota</taxon>
        <taxon>Metazoa</taxon>
        <taxon>Spiralia</taxon>
        <taxon>Lophotrochozoa</taxon>
        <taxon>Platyhelminthes</taxon>
        <taxon>Trematoda</taxon>
        <taxon>Digenea</taxon>
        <taxon>Opisthorchiida</taxon>
        <taxon>Opisthorchiata</taxon>
        <taxon>Opisthorchiidae</taxon>
        <taxon>Opisthorchis</taxon>
    </lineage>
</organism>
<reference evidence="1 2" key="1">
    <citation type="submission" date="2013-11" db="EMBL/GenBank/DDBJ databases">
        <title>Opisthorchis viverrini - life in the bile duct.</title>
        <authorList>
            <person name="Young N.D."/>
            <person name="Nagarajan N."/>
            <person name="Lin S.J."/>
            <person name="Korhonen P.K."/>
            <person name="Jex A.R."/>
            <person name="Hall R.S."/>
            <person name="Safavi-Hemami H."/>
            <person name="Kaewkong W."/>
            <person name="Bertrand D."/>
            <person name="Gao S."/>
            <person name="Seet Q."/>
            <person name="Wongkham S."/>
            <person name="Teh B.T."/>
            <person name="Wongkham C."/>
            <person name="Intapan P.M."/>
            <person name="Maleewong W."/>
            <person name="Yang X."/>
            <person name="Hu M."/>
            <person name="Wang Z."/>
            <person name="Hofmann A."/>
            <person name="Sternberg P.W."/>
            <person name="Tan P."/>
            <person name="Wang J."/>
            <person name="Gasser R.B."/>
        </authorList>
    </citation>
    <scope>NUCLEOTIDE SEQUENCE [LARGE SCALE GENOMIC DNA]</scope>
</reference>
<keyword evidence="2" id="KW-1185">Reference proteome</keyword>
<gene>
    <name evidence="1" type="ORF">T265_02995</name>
</gene>
<protein>
    <submittedName>
        <fullName evidence="1">Uncharacterized protein</fullName>
    </submittedName>
</protein>
<dbReference type="AlphaFoldDB" id="A0A074ZU86"/>
<proteinExistence type="predicted"/>
<dbReference type="CTD" id="20317183"/>
<evidence type="ECO:0000313" key="2">
    <source>
        <dbReference type="Proteomes" id="UP000054324"/>
    </source>
</evidence>
<sequence>MNGETGHLSHNLHVSQAAVNFPGDLGFICPGNNLLYICSRSDGLVKINAIDFLAIDVDRLLLRLKQKTYVVYSSTCPRWNVTSCKTMNGETGHLSHNLHVSQAAVNFPGDLGFICPGNNLLYICSRSDGLVKINAIDFLAIDVDRLLLRLKQKAYAVYNGTCLCWRANIAASLNRLLYSSGIRYIGAVNWVYSTVCSL</sequence>